<dbReference type="Gene3D" id="3.40.190.10">
    <property type="entry name" value="Periplasmic binding protein-like II"/>
    <property type="match status" value="2"/>
</dbReference>
<dbReference type="Gene3D" id="1.10.10.10">
    <property type="entry name" value="Winged helix-like DNA-binding domain superfamily/Winged helix DNA-binding domain"/>
    <property type="match status" value="1"/>
</dbReference>
<dbReference type="SUPFAM" id="SSF46785">
    <property type="entry name" value="Winged helix' DNA-binding domain"/>
    <property type="match status" value="1"/>
</dbReference>
<dbReference type="GO" id="GO:0003677">
    <property type="term" value="F:DNA binding"/>
    <property type="evidence" value="ECO:0007669"/>
    <property type="project" value="UniProtKB-KW"/>
</dbReference>
<keyword evidence="2" id="KW-0805">Transcription regulation</keyword>
<comment type="caution">
    <text evidence="6">The sequence shown here is derived from an EMBL/GenBank/DDBJ whole genome shotgun (WGS) entry which is preliminary data.</text>
</comment>
<dbReference type="FunFam" id="1.10.10.10:FF:000001">
    <property type="entry name" value="LysR family transcriptional regulator"/>
    <property type="match status" value="1"/>
</dbReference>
<dbReference type="InterPro" id="IPR005119">
    <property type="entry name" value="LysR_subst-bd"/>
</dbReference>
<evidence type="ECO:0000313" key="6">
    <source>
        <dbReference type="EMBL" id="TWI87391.1"/>
    </source>
</evidence>
<organism evidence="6 7">
    <name type="scientific">Roseibium hamelinense</name>
    <dbReference type="NCBI Taxonomy" id="150831"/>
    <lineage>
        <taxon>Bacteria</taxon>
        <taxon>Pseudomonadati</taxon>
        <taxon>Pseudomonadota</taxon>
        <taxon>Alphaproteobacteria</taxon>
        <taxon>Hyphomicrobiales</taxon>
        <taxon>Stappiaceae</taxon>
        <taxon>Roseibium</taxon>
    </lineage>
</organism>
<protein>
    <submittedName>
        <fullName evidence="6">Transcriptional regulator</fullName>
    </submittedName>
</protein>
<keyword evidence="4" id="KW-0804">Transcription</keyword>
<dbReference type="RefSeq" id="WP_145342694.1">
    <property type="nucleotide sequence ID" value="NZ_SMLY01000081.1"/>
</dbReference>
<dbReference type="SUPFAM" id="SSF53850">
    <property type="entry name" value="Periplasmic binding protein-like II"/>
    <property type="match status" value="1"/>
</dbReference>
<feature type="domain" description="HTH lysR-type" evidence="5">
    <location>
        <begin position="4"/>
        <end position="61"/>
    </location>
</feature>
<sequence>MAALESDLLRTFLAVAETRSVTDGALRIGRSQSATSMQIKRLEEVLGQPVFERTGRGVRLTDAGTRLVLVAQDVLARLDAAYRDITSDALGGKLRLGIPDDHGRARLAGIVAAFAQSHPKVELEVNCSLSIAFPSLLDQARLDLAVHEVAEPSSSEEVIFEDPTVWAGVAHVDLWTRDPVPVALFDQACWWREAAVRSLTQAGRRFQVVYSSQSVEGIKAAVAAGVAIGLLGRSSIDVPLKVLGPEAGLGPTPVSHLVMGTRAGQMSDAARAMKQAIRTAFQREDPAGV</sequence>
<dbReference type="InterPro" id="IPR050176">
    <property type="entry name" value="LTTR"/>
</dbReference>
<dbReference type="Pfam" id="PF00126">
    <property type="entry name" value="HTH_1"/>
    <property type="match status" value="1"/>
</dbReference>
<keyword evidence="3" id="KW-0238">DNA-binding</keyword>
<evidence type="ECO:0000313" key="7">
    <source>
        <dbReference type="Proteomes" id="UP000320593"/>
    </source>
</evidence>
<dbReference type="Proteomes" id="UP000320593">
    <property type="component" value="Unassembled WGS sequence"/>
</dbReference>
<evidence type="ECO:0000256" key="3">
    <source>
        <dbReference type="ARBA" id="ARBA00023125"/>
    </source>
</evidence>
<comment type="similarity">
    <text evidence="1">Belongs to the LysR transcriptional regulatory family.</text>
</comment>
<evidence type="ECO:0000256" key="2">
    <source>
        <dbReference type="ARBA" id="ARBA00023015"/>
    </source>
</evidence>
<name>A0A562T195_9HYPH</name>
<dbReference type="InterPro" id="IPR036388">
    <property type="entry name" value="WH-like_DNA-bd_sf"/>
</dbReference>
<evidence type="ECO:0000259" key="5">
    <source>
        <dbReference type="PROSITE" id="PS50931"/>
    </source>
</evidence>
<reference evidence="6 7" key="1">
    <citation type="submission" date="2019-07" db="EMBL/GenBank/DDBJ databases">
        <title>Genomic Encyclopedia of Archaeal and Bacterial Type Strains, Phase II (KMG-II): from individual species to whole genera.</title>
        <authorList>
            <person name="Goeker M."/>
        </authorList>
    </citation>
    <scope>NUCLEOTIDE SEQUENCE [LARGE SCALE GENOMIC DNA]</scope>
    <source>
        <strain evidence="6 7">ATCC BAA-252</strain>
    </source>
</reference>
<dbReference type="OrthoDB" id="5297263at2"/>
<dbReference type="AlphaFoldDB" id="A0A562T195"/>
<dbReference type="PROSITE" id="PS50931">
    <property type="entry name" value="HTH_LYSR"/>
    <property type="match status" value="1"/>
</dbReference>
<gene>
    <name evidence="6" type="ORF">JM93_01956</name>
</gene>
<evidence type="ECO:0000256" key="1">
    <source>
        <dbReference type="ARBA" id="ARBA00009437"/>
    </source>
</evidence>
<dbReference type="PANTHER" id="PTHR30579:SF7">
    <property type="entry name" value="HTH-TYPE TRANSCRIPTIONAL REGULATOR LRHA-RELATED"/>
    <property type="match status" value="1"/>
</dbReference>
<dbReference type="EMBL" id="VLLF01000004">
    <property type="protein sequence ID" value="TWI87391.1"/>
    <property type="molecule type" value="Genomic_DNA"/>
</dbReference>
<dbReference type="Pfam" id="PF03466">
    <property type="entry name" value="LysR_substrate"/>
    <property type="match status" value="1"/>
</dbReference>
<evidence type="ECO:0000256" key="4">
    <source>
        <dbReference type="ARBA" id="ARBA00023163"/>
    </source>
</evidence>
<dbReference type="GO" id="GO:0003700">
    <property type="term" value="F:DNA-binding transcription factor activity"/>
    <property type="evidence" value="ECO:0007669"/>
    <property type="project" value="InterPro"/>
</dbReference>
<accession>A0A562T195</accession>
<dbReference type="InterPro" id="IPR000847">
    <property type="entry name" value="LysR_HTH_N"/>
</dbReference>
<proteinExistence type="inferred from homology"/>
<dbReference type="InterPro" id="IPR036390">
    <property type="entry name" value="WH_DNA-bd_sf"/>
</dbReference>
<dbReference type="PANTHER" id="PTHR30579">
    <property type="entry name" value="TRANSCRIPTIONAL REGULATOR"/>
    <property type="match status" value="1"/>
</dbReference>
<keyword evidence="7" id="KW-1185">Reference proteome</keyword>